<dbReference type="AlphaFoldDB" id="A0AAE3AWD5"/>
<dbReference type="Proteomes" id="UP001199355">
    <property type="component" value="Unassembled WGS sequence"/>
</dbReference>
<organism evidence="1 2">
    <name type="scientific">Gallintestinimicrobium propionicum</name>
    <dbReference type="NCBI Taxonomy" id="2981770"/>
    <lineage>
        <taxon>Bacteria</taxon>
        <taxon>Bacillati</taxon>
        <taxon>Bacillota</taxon>
        <taxon>Clostridia</taxon>
        <taxon>Lachnospirales</taxon>
        <taxon>Lachnospiraceae</taxon>
        <taxon>Gallintestinimicrobium</taxon>
    </lineage>
</organism>
<keyword evidence="2" id="KW-1185">Reference proteome</keyword>
<keyword evidence="1" id="KW-0808">Transferase</keyword>
<name>A0AAE3AWD5_9FIRM</name>
<sequence>MEEFDYPGIRVMLEATLDKMRQPIKIDISTDDVITPGAIEYDYKLMFEDRTISVLTYNKETLLAEKMQTIINRGIANTRLRDFYDVYSIMSFYGEQIEKRILYDAFSATCEKRKTIFSKDNIEATLHLISDDLQMAELWAQFQKSNFYVGDLAWKNVIGYVENTMKKYLL</sequence>
<gene>
    <name evidence="1" type="ORF">LKD45_14825</name>
</gene>
<evidence type="ECO:0000313" key="1">
    <source>
        <dbReference type="EMBL" id="MCC2168944.1"/>
    </source>
</evidence>
<dbReference type="InterPro" id="IPR014942">
    <property type="entry name" value="AbiEii"/>
</dbReference>
<dbReference type="GO" id="GO:0016740">
    <property type="term" value="F:transferase activity"/>
    <property type="evidence" value="ECO:0007669"/>
    <property type="project" value="UniProtKB-KW"/>
</dbReference>
<dbReference type="EMBL" id="JAJEQF010000053">
    <property type="protein sequence ID" value="MCC2168944.1"/>
    <property type="molecule type" value="Genomic_DNA"/>
</dbReference>
<evidence type="ECO:0000313" key="2">
    <source>
        <dbReference type="Proteomes" id="UP001199355"/>
    </source>
</evidence>
<accession>A0AAE3AWD5</accession>
<reference evidence="1 2" key="1">
    <citation type="submission" date="2021-10" db="EMBL/GenBank/DDBJ databases">
        <title>Anaerobic single-cell dispensing facilitates the cultivation of human gut bacteria.</title>
        <authorList>
            <person name="Afrizal A."/>
        </authorList>
    </citation>
    <scope>NUCLEOTIDE SEQUENCE [LARGE SCALE GENOMIC DNA]</scope>
    <source>
        <strain evidence="1 2">CLA-AA-H244</strain>
    </source>
</reference>
<proteinExistence type="predicted"/>
<comment type="caution">
    <text evidence="1">The sequence shown here is derived from an EMBL/GenBank/DDBJ whole genome shotgun (WGS) entry which is preliminary data.</text>
</comment>
<dbReference type="RefSeq" id="WP_308729003.1">
    <property type="nucleotide sequence ID" value="NZ_JAJEQF010000053.1"/>
</dbReference>
<protein>
    <submittedName>
        <fullName evidence="1">Nucleotidyl transferase AbiEii/AbiGii toxin family protein</fullName>
    </submittedName>
</protein>
<dbReference type="Pfam" id="PF08843">
    <property type="entry name" value="AbiEii"/>
    <property type="match status" value="1"/>
</dbReference>